<dbReference type="Proteomes" id="UP000515947">
    <property type="component" value="Chromosome"/>
</dbReference>
<dbReference type="AlphaFoldDB" id="A0A7G9RHN7"/>
<feature type="transmembrane region" description="Helical" evidence="9">
    <location>
        <begin position="255"/>
        <end position="274"/>
    </location>
</feature>
<keyword evidence="3 9" id="KW-0813">Transport</keyword>
<dbReference type="GO" id="GO:0005886">
    <property type="term" value="C:plasma membrane"/>
    <property type="evidence" value="ECO:0007669"/>
    <property type="project" value="UniProtKB-SubCell"/>
</dbReference>
<dbReference type="GO" id="GO:0008519">
    <property type="term" value="F:ammonium channel activity"/>
    <property type="evidence" value="ECO:0007669"/>
    <property type="project" value="InterPro"/>
</dbReference>
<proteinExistence type="inferred from homology"/>
<protein>
    <recommendedName>
        <fullName evidence="8 9">Ammonium transporter</fullName>
    </recommendedName>
</protein>
<feature type="transmembrane region" description="Helical" evidence="9">
    <location>
        <begin position="286"/>
        <end position="303"/>
    </location>
</feature>
<dbReference type="PROSITE" id="PS01219">
    <property type="entry name" value="AMMONIUM_TRANSP"/>
    <property type="match status" value="1"/>
</dbReference>
<dbReference type="EMBL" id="CP060713">
    <property type="protein sequence ID" value="QNN55112.1"/>
    <property type="molecule type" value="Genomic_DNA"/>
</dbReference>
<evidence type="ECO:0000256" key="1">
    <source>
        <dbReference type="ARBA" id="ARBA00004141"/>
    </source>
</evidence>
<feature type="transmembrane region" description="Helical" evidence="9">
    <location>
        <begin position="76"/>
        <end position="98"/>
    </location>
</feature>
<dbReference type="InterPro" id="IPR018047">
    <property type="entry name" value="Ammonium_transpt_CS"/>
</dbReference>
<sequence>MLASASMVLLMTPGLAFFYGGMTRSKSVLNMMMMSFGAMGAVGVVYVLWGWSMSFGSEDVGTLFANPFELFGLKDVPATSLVFVGFQATFAVITAALISGAIADRVKFSAWMLFVPIWVTLSYFPLAHMVWGGGFLSGLNENGLAAMLFGFDAGAGVANVSPVDYAGGTVVHINAGVAGLVLVLLIGARRGFAKEPMRPHNLPFTMLGAGLLWFGWFGFNVGSIVPVATQGVAGGQADFFTNSAAFAENFVGETGLVWVNTFVATCAAMLGWLLVEKLRDGKATSLGSASGVVAGLVAITPACGSLSPVGSILLGVAAGVLCSLAVGLKYRFGYDDSLDVVGVHLVGGLVGTIGVGFLATSGGLFYGDGAKQLVVQTLVALAAVLWSAVFTLVVGLLVKAVIGWRIEEEDEVEGIDFAEHGETAYEFASRGGGSRLSGSVPAPASTPSNEGALA</sequence>
<evidence type="ECO:0000256" key="2">
    <source>
        <dbReference type="ARBA" id="ARBA00005887"/>
    </source>
</evidence>
<feature type="transmembrane region" description="Helical" evidence="9">
    <location>
        <begin position="340"/>
        <end position="366"/>
    </location>
</feature>
<feature type="transmembrane region" description="Helical" evidence="9">
    <location>
        <begin position="110"/>
        <end position="131"/>
    </location>
</feature>
<feature type="transmembrane region" description="Helical" evidence="9">
    <location>
        <begin position="200"/>
        <end position="219"/>
    </location>
</feature>
<evidence type="ECO:0000256" key="7">
    <source>
        <dbReference type="ARBA" id="ARBA00023177"/>
    </source>
</evidence>
<dbReference type="SUPFAM" id="SSF111352">
    <property type="entry name" value="Ammonium transporter"/>
    <property type="match status" value="1"/>
</dbReference>
<dbReference type="KEGG" id="nmes:H9L09_16700"/>
<feature type="transmembrane region" description="Helical" evidence="9">
    <location>
        <begin position="169"/>
        <end position="188"/>
    </location>
</feature>
<comment type="subcellular location">
    <subcellularLocation>
        <location evidence="9">Cell membrane</location>
        <topology evidence="9">Multi-pass membrane protein</topology>
    </subcellularLocation>
    <subcellularLocation>
        <location evidence="1">Membrane</location>
        <topology evidence="1">Multi-pass membrane protein</topology>
    </subcellularLocation>
</comment>
<dbReference type="InterPro" id="IPR001905">
    <property type="entry name" value="Ammonium_transpt"/>
</dbReference>
<evidence type="ECO:0000256" key="3">
    <source>
        <dbReference type="ARBA" id="ARBA00022448"/>
    </source>
</evidence>
<name>A0A7G9RHN7_9ACTN</name>
<feature type="transmembrane region" description="Helical" evidence="9">
    <location>
        <begin position="378"/>
        <end position="398"/>
    </location>
</feature>
<reference evidence="12 13" key="1">
    <citation type="submission" date="2020-08" db="EMBL/GenBank/DDBJ databases">
        <title>Genome sequence of Nocardioides mesophilus KACC 16243T.</title>
        <authorList>
            <person name="Hyun D.-W."/>
            <person name="Bae J.-W."/>
        </authorList>
    </citation>
    <scope>NUCLEOTIDE SEQUENCE [LARGE SCALE GENOMIC DNA]</scope>
    <source>
        <strain evidence="12 13">KACC 16243</strain>
    </source>
</reference>
<feature type="transmembrane region" description="Helical" evidence="9">
    <location>
        <begin position="309"/>
        <end position="328"/>
    </location>
</feature>
<dbReference type="Gene3D" id="1.10.3430.10">
    <property type="entry name" value="Ammonium transporter AmtB like domains"/>
    <property type="match status" value="1"/>
</dbReference>
<keyword evidence="6 9" id="KW-0472">Membrane</keyword>
<evidence type="ECO:0000256" key="10">
    <source>
        <dbReference type="SAM" id="MobiDB-lite"/>
    </source>
</evidence>
<dbReference type="PANTHER" id="PTHR43029:SF10">
    <property type="entry name" value="AMMONIUM TRANSPORTER MEP2"/>
    <property type="match status" value="1"/>
</dbReference>
<feature type="compositionally biased region" description="Polar residues" evidence="10">
    <location>
        <begin position="445"/>
        <end position="454"/>
    </location>
</feature>
<evidence type="ECO:0000313" key="13">
    <source>
        <dbReference type="Proteomes" id="UP000515947"/>
    </source>
</evidence>
<keyword evidence="4 9" id="KW-0812">Transmembrane</keyword>
<feature type="transmembrane region" description="Helical" evidence="9">
    <location>
        <begin position="34"/>
        <end position="56"/>
    </location>
</feature>
<organism evidence="12 13">
    <name type="scientific">Nocardioides mesophilus</name>
    <dbReference type="NCBI Taxonomy" id="433659"/>
    <lineage>
        <taxon>Bacteria</taxon>
        <taxon>Bacillati</taxon>
        <taxon>Actinomycetota</taxon>
        <taxon>Actinomycetes</taxon>
        <taxon>Propionibacteriales</taxon>
        <taxon>Nocardioidaceae</taxon>
        <taxon>Nocardioides</taxon>
    </lineage>
</organism>
<evidence type="ECO:0000256" key="9">
    <source>
        <dbReference type="RuleBase" id="RU362002"/>
    </source>
</evidence>
<dbReference type="InterPro" id="IPR024041">
    <property type="entry name" value="NH4_transpt_AmtB-like_dom"/>
</dbReference>
<feature type="domain" description="Ammonium transporter AmtB-like" evidence="11">
    <location>
        <begin position="1"/>
        <end position="425"/>
    </location>
</feature>
<evidence type="ECO:0000256" key="8">
    <source>
        <dbReference type="ARBA" id="ARBA00050025"/>
    </source>
</evidence>
<keyword evidence="13" id="KW-1185">Reference proteome</keyword>
<feature type="transmembrane region" description="Helical" evidence="9">
    <location>
        <begin position="6"/>
        <end position="22"/>
    </location>
</feature>
<gene>
    <name evidence="12" type="ORF">H9L09_16700</name>
</gene>
<dbReference type="PANTHER" id="PTHR43029">
    <property type="entry name" value="AMMONIUM TRANSPORTER MEP2"/>
    <property type="match status" value="1"/>
</dbReference>
<evidence type="ECO:0000313" key="12">
    <source>
        <dbReference type="EMBL" id="QNN55112.1"/>
    </source>
</evidence>
<dbReference type="Pfam" id="PF00909">
    <property type="entry name" value="Ammonium_transp"/>
    <property type="match status" value="1"/>
</dbReference>
<dbReference type="InterPro" id="IPR029020">
    <property type="entry name" value="Ammonium/urea_transptr"/>
</dbReference>
<evidence type="ECO:0000256" key="5">
    <source>
        <dbReference type="ARBA" id="ARBA00022989"/>
    </source>
</evidence>
<dbReference type="NCBIfam" id="TIGR00836">
    <property type="entry name" value="amt"/>
    <property type="match status" value="1"/>
</dbReference>
<comment type="similarity">
    <text evidence="2 9">Belongs to the ammonia transporter channel (TC 1.A.11.2) family.</text>
</comment>
<evidence type="ECO:0000256" key="4">
    <source>
        <dbReference type="ARBA" id="ARBA00022692"/>
    </source>
</evidence>
<feature type="region of interest" description="Disordered" evidence="10">
    <location>
        <begin position="428"/>
        <end position="454"/>
    </location>
</feature>
<keyword evidence="7 9" id="KW-0924">Ammonia transport</keyword>
<accession>A0A7G9RHN7</accession>
<keyword evidence="5 9" id="KW-1133">Transmembrane helix</keyword>
<evidence type="ECO:0000259" key="11">
    <source>
        <dbReference type="Pfam" id="PF00909"/>
    </source>
</evidence>
<evidence type="ECO:0000256" key="6">
    <source>
        <dbReference type="ARBA" id="ARBA00023136"/>
    </source>
</evidence>